<gene>
    <name evidence="2" type="ORF">CO2235_60054</name>
</gene>
<dbReference type="EMBL" id="OGUS01000128">
    <property type="protein sequence ID" value="SPC16837.1"/>
    <property type="molecule type" value="Genomic_DNA"/>
</dbReference>
<proteinExistence type="predicted"/>
<sequence length="108" mass="11771">MLFPRPATPCGAPANTREHPCGAARPMRAPTDPRKMILLPFKAGPDPAVAVRGTRTCLPSSPPMADGRPHNLQQSVTRRRWAVNPGRRALDGVLSYRRDARCQCGGFL</sequence>
<organism evidence="2 3">
    <name type="scientific">Cupriavidus oxalaticus</name>
    <dbReference type="NCBI Taxonomy" id="96344"/>
    <lineage>
        <taxon>Bacteria</taxon>
        <taxon>Pseudomonadati</taxon>
        <taxon>Pseudomonadota</taxon>
        <taxon>Betaproteobacteria</taxon>
        <taxon>Burkholderiales</taxon>
        <taxon>Burkholderiaceae</taxon>
        <taxon>Cupriavidus</taxon>
    </lineage>
</organism>
<evidence type="ECO:0000313" key="2">
    <source>
        <dbReference type="EMBL" id="SPC16837.1"/>
    </source>
</evidence>
<dbReference type="Proteomes" id="UP000256862">
    <property type="component" value="Chromosome CO2235"/>
</dbReference>
<evidence type="ECO:0000256" key="1">
    <source>
        <dbReference type="SAM" id="MobiDB-lite"/>
    </source>
</evidence>
<protein>
    <submittedName>
        <fullName evidence="2">Uncharacterized protein</fullName>
    </submittedName>
</protein>
<accession>A0A976BEK7</accession>
<comment type="caution">
    <text evidence="2">The sequence shown here is derived from an EMBL/GenBank/DDBJ whole genome shotgun (WGS) entry which is preliminary data.</text>
</comment>
<feature type="region of interest" description="Disordered" evidence="1">
    <location>
        <begin position="1"/>
        <end position="30"/>
    </location>
</feature>
<dbReference type="AlphaFoldDB" id="A0A976BEK7"/>
<evidence type="ECO:0000313" key="3">
    <source>
        <dbReference type="Proteomes" id="UP000256862"/>
    </source>
</evidence>
<reference evidence="2 3" key="1">
    <citation type="submission" date="2018-01" db="EMBL/GenBank/DDBJ databases">
        <authorList>
            <person name="Clerissi C."/>
        </authorList>
    </citation>
    <scope>NUCLEOTIDE SEQUENCE [LARGE SCALE GENOMIC DNA]</scope>
    <source>
        <strain evidence="2">Cupriavidus oxalaticus LMG 2235</strain>
    </source>
</reference>
<name>A0A976BEK7_9BURK</name>